<dbReference type="RefSeq" id="WP_214193994.1">
    <property type="nucleotide sequence ID" value="NZ_CP081925.1"/>
</dbReference>
<protein>
    <submittedName>
        <fullName evidence="1">Uncharacterized protein</fullName>
    </submittedName>
</protein>
<comment type="caution">
    <text evidence="1">The sequence shown here is derived from an EMBL/GenBank/DDBJ whole genome shotgun (WGS) entry which is preliminary data.</text>
</comment>
<reference evidence="1" key="1">
    <citation type="submission" date="2022-10" db="EMBL/GenBank/DDBJ databases">
        <title>Sifting through the core-genome to identify putative cross-protective antigens against Riemerella anatipestifer.</title>
        <authorList>
            <person name="Zheng X."/>
            <person name="Zhang W."/>
        </authorList>
    </citation>
    <scope>NUCLEOTIDE SEQUENCE</scope>
    <source>
        <strain evidence="1">ZWRA178</strain>
    </source>
</reference>
<dbReference type="EMBL" id="JAOZYT010000116">
    <property type="protein sequence ID" value="MCW0524880.1"/>
    <property type="molecule type" value="Genomic_DNA"/>
</dbReference>
<proteinExistence type="predicted"/>
<gene>
    <name evidence="1" type="ORF">OKE68_11240</name>
</gene>
<name>A0AAP3AMZ2_RIEAN</name>
<accession>A0AAP3AMZ2</accession>
<organism evidence="1 2">
    <name type="scientific">Riemerella anatipestifer</name>
    <name type="common">Moraxella anatipestifer</name>
    <dbReference type="NCBI Taxonomy" id="34085"/>
    <lineage>
        <taxon>Bacteria</taxon>
        <taxon>Pseudomonadati</taxon>
        <taxon>Bacteroidota</taxon>
        <taxon>Flavobacteriia</taxon>
        <taxon>Flavobacteriales</taxon>
        <taxon>Weeksellaceae</taxon>
        <taxon>Riemerella</taxon>
    </lineage>
</organism>
<evidence type="ECO:0000313" key="2">
    <source>
        <dbReference type="Proteomes" id="UP001207440"/>
    </source>
</evidence>
<sequence length="689" mass="79025">MATRFKTEKVCVRWYTTEYGRTECLEEQDKDFPIQEWFVYPNNINLPPYKQGAEIPTGHRIAVHFPELDLWNECPYDDVKFKIRGEYSGTSVEWLNFSIIGDSPTLDTDGVFSPNNLSSANIGVSFKNFRQLPVGTYSASIYLEAFGIDNSGEHYIEHYQPPIQVSLEVQEGDGEVPPTDNDTRYLTYNKSTKELSGDTIIDTATFFDDIQIEPWLSANRSGDKQITLSANDITNSLNIGTYKGLLIVRDRGFFSIKRFSYPIELKVIENRSFDFEVTPDVFNFIVAKNNNEVKTGISSISNPNQLPIEIPLKPQFIETANIENGNLVFTTKNSQQLQVGNYSGDIVLQSGDIIKKIRVYLRVAEGIKSDFNGKPYYFALDKHKVTLTKTNPRASYTKVRLDIHYRAYGEEYRESQEYSYTYLKNEIIFYPGDDVQDFFIRCKNLQPLSEVGYQMGLSPVKISIKEYDVDDKELSVLTLNHILFAPGKTPKCFPIWTDFPTRSVYEQSVVRLNTTASPNNTEIDRLYSVYNEPKPNYDSSFEVFAYNLERSKFNVATKEVLSTEKLTFIPLPSVDKAIHIFFENQNLVLDWFTCPGECQKNYDFKHIFDESGNVKYGSLETENIILNTGWILKEEIELINAIIKSRICFIVIDGNTIIAKPTSKKNEIFDTVSSKFNMDIEFNIKTDAR</sequence>
<dbReference type="Proteomes" id="UP001207440">
    <property type="component" value="Unassembled WGS sequence"/>
</dbReference>
<evidence type="ECO:0000313" key="1">
    <source>
        <dbReference type="EMBL" id="MCW0524880.1"/>
    </source>
</evidence>
<dbReference type="AlphaFoldDB" id="A0AAP3AMZ2"/>